<organism evidence="2 3">
    <name type="scientific">Metabacillus arenae</name>
    <dbReference type="NCBI Taxonomy" id="2771434"/>
    <lineage>
        <taxon>Bacteria</taxon>
        <taxon>Bacillati</taxon>
        <taxon>Bacillota</taxon>
        <taxon>Bacilli</taxon>
        <taxon>Bacillales</taxon>
        <taxon>Bacillaceae</taxon>
        <taxon>Metabacillus</taxon>
    </lineage>
</organism>
<dbReference type="Pfam" id="PF01551">
    <property type="entry name" value="Peptidase_M23"/>
    <property type="match status" value="1"/>
</dbReference>
<evidence type="ECO:0000313" key="2">
    <source>
        <dbReference type="EMBL" id="MBD1378961.1"/>
    </source>
</evidence>
<dbReference type="CDD" id="cd12797">
    <property type="entry name" value="M23_peptidase"/>
    <property type="match status" value="1"/>
</dbReference>
<reference evidence="2" key="1">
    <citation type="submission" date="2020-09" db="EMBL/GenBank/DDBJ databases">
        <title>A novel bacterium of genus Bacillus, isolated from South China Sea.</title>
        <authorList>
            <person name="Huang H."/>
            <person name="Mo K."/>
            <person name="Hu Y."/>
        </authorList>
    </citation>
    <scope>NUCLEOTIDE SEQUENCE</scope>
    <source>
        <strain evidence="2">IB182487</strain>
    </source>
</reference>
<dbReference type="PANTHER" id="PTHR21666">
    <property type="entry name" value="PEPTIDASE-RELATED"/>
    <property type="match status" value="1"/>
</dbReference>
<dbReference type="InterPro" id="IPR011055">
    <property type="entry name" value="Dup_hybrid_motif"/>
</dbReference>
<keyword evidence="3" id="KW-1185">Reference proteome</keyword>
<proteinExistence type="predicted"/>
<dbReference type="Proteomes" id="UP000626844">
    <property type="component" value="Unassembled WGS sequence"/>
</dbReference>
<dbReference type="InterPro" id="IPR050570">
    <property type="entry name" value="Cell_wall_metabolism_enzyme"/>
</dbReference>
<dbReference type="PANTHER" id="PTHR21666:SF270">
    <property type="entry name" value="MUREIN HYDROLASE ACTIVATOR ENVC"/>
    <property type="match status" value="1"/>
</dbReference>
<dbReference type="EMBL" id="JACXAI010000002">
    <property type="protein sequence ID" value="MBD1378961.1"/>
    <property type="molecule type" value="Genomic_DNA"/>
</dbReference>
<name>A0A926RVK7_9BACI</name>
<sequence>MMELEFFQIIKRKDVVSLKVNSSVIALMAAGMIPALGSVEYPAKPVNQIEISSEIMNRNVSKKNEIKPREFGDVFLKEDFDSIYHQTSREFKKALTLDQFKDVAQSFNHGVQGYNLETSLPISKKVKQYIWLDRERTKGISVVFDRQHTIVGLNLIPLVSNPESDRQFTKNDYIMPIKDKWLVFWGGTNQLVNYHYATENQRYAYDLVIMKKRQTYHGDPKKNDHYYAFGKDVISPEDGKIVKVVDGIKDNVPGEMNPDQPAGNHVIIEHKNGEYSMLAHFKQDSIEVKEGEYINKGDKIGLCGNSGNSSEAHIHFQVMDSPNFFSSNSIRIRFEDSSNPIRGDFVYPVNRVKKR</sequence>
<feature type="domain" description="M23ase beta-sheet core" evidence="1">
    <location>
        <begin position="229"/>
        <end position="320"/>
    </location>
</feature>
<dbReference type="GO" id="GO:0004222">
    <property type="term" value="F:metalloendopeptidase activity"/>
    <property type="evidence" value="ECO:0007669"/>
    <property type="project" value="TreeGrafter"/>
</dbReference>
<dbReference type="InterPro" id="IPR016047">
    <property type="entry name" value="M23ase_b-sheet_dom"/>
</dbReference>
<protein>
    <submittedName>
        <fullName evidence="2">Peptidoglycan DD-metalloendopeptidase family protein</fullName>
    </submittedName>
</protein>
<dbReference type="RefSeq" id="WP_191155177.1">
    <property type="nucleotide sequence ID" value="NZ_JACXAI010000002.1"/>
</dbReference>
<accession>A0A926RVK7</accession>
<gene>
    <name evidence="2" type="ORF">IC621_01850</name>
</gene>
<comment type="caution">
    <text evidence="2">The sequence shown here is derived from an EMBL/GenBank/DDBJ whole genome shotgun (WGS) entry which is preliminary data.</text>
</comment>
<evidence type="ECO:0000313" key="3">
    <source>
        <dbReference type="Proteomes" id="UP000626844"/>
    </source>
</evidence>
<dbReference type="SUPFAM" id="SSF51261">
    <property type="entry name" value="Duplicated hybrid motif"/>
    <property type="match status" value="1"/>
</dbReference>
<dbReference type="Gene3D" id="2.70.70.10">
    <property type="entry name" value="Glucose Permease (Domain IIA)"/>
    <property type="match status" value="1"/>
</dbReference>
<dbReference type="AlphaFoldDB" id="A0A926RVK7"/>
<evidence type="ECO:0000259" key="1">
    <source>
        <dbReference type="Pfam" id="PF01551"/>
    </source>
</evidence>